<keyword evidence="2" id="KW-1185">Reference proteome</keyword>
<dbReference type="EMBL" id="FTNI01000009">
    <property type="protein sequence ID" value="SIR45829.1"/>
    <property type="molecule type" value="Genomic_DNA"/>
</dbReference>
<sequence>MSNSPEVRVCDSSPSVLLDIASACQPHTESRQAPIDDYYDAAESITLVGKPNLLADHSVLGRLLLLGHVGATEAYLRSLLVGLLNICPLCKAHAGAQVIPFASVHYYDANEVAYGLFDGTSLAGGPEIKKVVKKLTDIDLPNNGALHTALRKFDVLCHLRHAAVHAHGSIGTGNAAALGVANAGRRLILDIDLARVHEAAMICRSLVQEMNQHLFQSTFKKWRDKGLLVRDYSADRQRFQSLYSLFRSKRDVPSKALPPKAAYQRLMS</sequence>
<dbReference type="Proteomes" id="UP000186096">
    <property type="component" value="Unassembled WGS sequence"/>
</dbReference>
<evidence type="ECO:0000313" key="2">
    <source>
        <dbReference type="Proteomes" id="UP000186096"/>
    </source>
</evidence>
<dbReference type="OrthoDB" id="1493841at2"/>
<name>A0A1N7B388_9ACTN</name>
<accession>A0A1N7B388</accession>
<organism evidence="1 2">
    <name type="scientific">Microbispora rosea</name>
    <dbReference type="NCBI Taxonomy" id="58117"/>
    <lineage>
        <taxon>Bacteria</taxon>
        <taxon>Bacillati</taxon>
        <taxon>Actinomycetota</taxon>
        <taxon>Actinomycetes</taxon>
        <taxon>Streptosporangiales</taxon>
        <taxon>Streptosporangiaceae</taxon>
        <taxon>Microbispora</taxon>
    </lineage>
</organism>
<dbReference type="RefSeq" id="WP_143734283.1">
    <property type="nucleotide sequence ID" value="NZ_FTNI01000009.1"/>
</dbReference>
<dbReference type="AlphaFoldDB" id="A0A1N7B388"/>
<protein>
    <submittedName>
        <fullName evidence="1">Uncharacterized protein</fullName>
    </submittedName>
</protein>
<proteinExistence type="predicted"/>
<evidence type="ECO:0000313" key="1">
    <source>
        <dbReference type="EMBL" id="SIR45829.1"/>
    </source>
</evidence>
<reference evidence="2" key="1">
    <citation type="submission" date="2017-01" db="EMBL/GenBank/DDBJ databases">
        <authorList>
            <person name="Varghese N."/>
            <person name="Submissions S."/>
        </authorList>
    </citation>
    <scope>NUCLEOTIDE SEQUENCE [LARGE SCALE GENOMIC DNA]</scope>
    <source>
        <strain evidence="2">ATCC 12950</strain>
    </source>
</reference>
<gene>
    <name evidence="1" type="ORF">SAMN05421833_109116</name>
</gene>